<name>A0A166RMV7_9AGAM</name>
<dbReference type="SMART" id="SM00944">
    <property type="entry name" value="Pro-kuma_activ"/>
    <property type="match status" value="1"/>
</dbReference>
<gene>
    <name evidence="14" type="ORF">FIBSPDRAFT_779832</name>
</gene>
<proteinExistence type="predicted"/>
<dbReference type="InterPro" id="IPR000209">
    <property type="entry name" value="Peptidase_S8/S53_dom"/>
</dbReference>
<dbReference type="Pfam" id="PF09286">
    <property type="entry name" value="Pro-kuma_activ"/>
    <property type="match status" value="1"/>
</dbReference>
<sequence>MFTSSLPSILALVGLTLAAPSQRSNHAIHEKRAVEPVDWINAGRLQPSHVLPMRFGLSQQNLHLVDEMLTAISHPDSPTFGKHMSAAEVNDAFAPSKDALESVLDWLRSVGITKERVRLTHNQAWVEVNATTAEVEDLLNTEYHLYVHAETGAEQVGCHSYSVPAHVSEHIDLIRPSVHFKHKPPAWAASGNNAKRSVAHMHLGTQHARPSSNIATTSAGKDPLAGCSTLITLDCLRALYKVNYIPTQTKINSYGIPELQDDSYKATDLDLFYKKYAPALVGSRPTLVAIDGGKIVKNSSVDHVESDLDIQYASALVAPLKVTLLEVGNGGFDDWLDAVDGSFCTFEGGDESSQGDSTLPKSKQSCGIVSPPYVVSMSWGGPEVESTAKYMARQCTEYAKLGMMGTSILYSSGDTGVAGPDGCIEKDRKTESATAKRFNPQFPVSCPYVTAVGATQMVSGSTINDAEVACEHVIQSGGGFSDHFAMPSYQAAAVKGYLSSTPPPYSGSVYNNSGSSRGYPDLSANGAFYDTAVTGSFQPIFGTSASSPVVGSLITLVNDARLAAGKKPIGFLNPIIYSDSFKAGFNDIVSGSNPGCGTKGFATAKGWDPVTGVGTPNLQVLMPLFVALP</sequence>
<keyword evidence="6 11" id="KW-0479">Metal-binding</keyword>
<dbReference type="GO" id="GO:0046872">
    <property type="term" value="F:metal ion binding"/>
    <property type="evidence" value="ECO:0007669"/>
    <property type="project" value="UniProtKB-UniRule"/>
</dbReference>
<comment type="subcellular location">
    <subcellularLocation>
        <location evidence="3">Secreted</location>
        <location evidence="3">Extracellular space</location>
    </subcellularLocation>
</comment>
<evidence type="ECO:0000256" key="4">
    <source>
        <dbReference type="ARBA" id="ARBA00012462"/>
    </source>
</evidence>
<dbReference type="Pfam" id="PF00082">
    <property type="entry name" value="Peptidase_S8"/>
    <property type="match status" value="1"/>
</dbReference>
<dbReference type="InterPro" id="IPR050819">
    <property type="entry name" value="Tripeptidyl-peptidase_I"/>
</dbReference>
<feature type="domain" description="Peptidase S53" evidence="13">
    <location>
        <begin position="230"/>
        <end position="628"/>
    </location>
</feature>
<evidence type="ECO:0000313" key="15">
    <source>
        <dbReference type="Proteomes" id="UP000076532"/>
    </source>
</evidence>
<dbReference type="InterPro" id="IPR015366">
    <property type="entry name" value="S53_propep"/>
</dbReference>
<dbReference type="Proteomes" id="UP000076532">
    <property type="component" value="Unassembled WGS sequence"/>
</dbReference>
<feature type="binding site" evidence="11">
    <location>
        <position position="606"/>
    </location>
    <ligand>
        <name>Ca(2+)</name>
        <dbReference type="ChEBI" id="CHEBI:29108"/>
    </ligand>
</feature>
<evidence type="ECO:0000256" key="7">
    <source>
        <dbReference type="ARBA" id="ARBA00022801"/>
    </source>
</evidence>
<organism evidence="14 15">
    <name type="scientific">Athelia psychrophila</name>
    <dbReference type="NCBI Taxonomy" id="1759441"/>
    <lineage>
        <taxon>Eukaryota</taxon>
        <taxon>Fungi</taxon>
        <taxon>Dikarya</taxon>
        <taxon>Basidiomycota</taxon>
        <taxon>Agaricomycotina</taxon>
        <taxon>Agaricomycetes</taxon>
        <taxon>Agaricomycetidae</taxon>
        <taxon>Atheliales</taxon>
        <taxon>Atheliaceae</taxon>
        <taxon>Athelia</taxon>
    </lineage>
</organism>
<dbReference type="CDD" id="cd04056">
    <property type="entry name" value="Peptidases_S53"/>
    <property type="match status" value="1"/>
</dbReference>
<dbReference type="PANTHER" id="PTHR14218">
    <property type="entry name" value="PROTEASE S8 TRIPEPTIDYL PEPTIDASE I CLN2"/>
    <property type="match status" value="1"/>
</dbReference>
<protein>
    <recommendedName>
        <fullName evidence="4">tripeptidyl-peptidase II</fullName>
        <ecNumber evidence="4">3.4.14.10</ecNumber>
    </recommendedName>
</protein>
<dbReference type="GO" id="GO:0004252">
    <property type="term" value="F:serine-type endopeptidase activity"/>
    <property type="evidence" value="ECO:0007669"/>
    <property type="project" value="UniProtKB-UniRule"/>
</dbReference>
<feature type="binding site" evidence="11">
    <location>
        <position position="608"/>
    </location>
    <ligand>
        <name>Ca(2+)</name>
        <dbReference type="ChEBI" id="CHEBI:29108"/>
    </ligand>
</feature>
<dbReference type="SUPFAM" id="SSF52743">
    <property type="entry name" value="Subtilisin-like"/>
    <property type="match status" value="1"/>
</dbReference>
<dbReference type="GO" id="GO:0008240">
    <property type="term" value="F:tripeptidyl-peptidase activity"/>
    <property type="evidence" value="ECO:0007669"/>
    <property type="project" value="UniProtKB-EC"/>
</dbReference>
<reference evidence="14 15" key="1">
    <citation type="journal article" date="2016" name="Mol. Biol. Evol.">
        <title>Comparative Genomics of Early-Diverging Mushroom-Forming Fungi Provides Insights into the Origins of Lignocellulose Decay Capabilities.</title>
        <authorList>
            <person name="Nagy L.G."/>
            <person name="Riley R."/>
            <person name="Tritt A."/>
            <person name="Adam C."/>
            <person name="Daum C."/>
            <person name="Floudas D."/>
            <person name="Sun H."/>
            <person name="Yadav J.S."/>
            <person name="Pangilinan J."/>
            <person name="Larsson K.H."/>
            <person name="Matsuura K."/>
            <person name="Barry K."/>
            <person name="Labutti K."/>
            <person name="Kuo R."/>
            <person name="Ohm R.A."/>
            <person name="Bhattacharya S.S."/>
            <person name="Shirouzu T."/>
            <person name="Yoshinaga Y."/>
            <person name="Martin F.M."/>
            <person name="Grigoriev I.V."/>
            <person name="Hibbett D.S."/>
        </authorList>
    </citation>
    <scope>NUCLEOTIDE SEQUENCE [LARGE SCALE GENOMIC DNA]</scope>
    <source>
        <strain evidence="14 15">CBS 109695</strain>
    </source>
</reference>
<evidence type="ECO:0000256" key="12">
    <source>
        <dbReference type="SAM" id="SignalP"/>
    </source>
</evidence>
<accession>A0A166RMV7</accession>
<dbReference type="AlphaFoldDB" id="A0A166RMV7"/>
<evidence type="ECO:0000256" key="11">
    <source>
        <dbReference type="PROSITE-ProRule" id="PRU01032"/>
    </source>
</evidence>
<keyword evidence="7 11" id="KW-0378">Hydrolase</keyword>
<dbReference type="OrthoDB" id="409122at2759"/>
<evidence type="ECO:0000313" key="14">
    <source>
        <dbReference type="EMBL" id="KZP28447.1"/>
    </source>
</evidence>
<feature type="active site" description="Charge relay system" evidence="11">
    <location>
        <position position="309"/>
    </location>
</feature>
<evidence type="ECO:0000259" key="13">
    <source>
        <dbReference type="PROSITE" id="PS51695"/>
    </source>
</evidence>
<dbReference type="GO" id="GO:0006508">
    <property type="term" value="P:proteolysis"/>
    <property type="evidence" value="ECO:0007669"/>
    <property type="project" value="UniProtKB-KW"/>
</dbReference>
<feature type="active site" description="Charge relay system" evidence="11">
    <location>
        <position position="305"/>
    </location>
</feature>
<evidence type="ECO:0000256" key="1">
    <source>
        <dbReference type="ARBA" id="ARBA00001910"/>
    </source>
</evidence>
<evidence type="ECO:0000256" key="6">
    <source>
        <dbReference type="ARBA" id="ARBA00022723"/>
    </source>
</evidence>
<dbReference type="GO" id="GO:0005576">
    <property type="term" value="C:extracellular region"/>
    <property type="evidence" value="ECO:0007669"/>
    <property type="project" value="UniProtKB-SubCell"/>
</dbReference>
<evidence type="ECO:0000256" key="9">
    <source>
        <dbReference type="ARBA" id="ARBA00022837"/>
    </source>
</evidence>
<evidence type="ECO:0000256" key="5">
    <source>
        <dbReference type="ARBA" id="ARBA00022670"/>
    </source>
</evidence>
<comment type="function">
    <text evidence="2">Secreted tripeptidyl-peptidase which degrades proteins at acidic pHs and is involved in virulence.</text>
</comment>
<comment type="catalytic activity">
    <reaction evidence="1">
        <text>Release of an N-terminal tripeptide from a polypeptide.</text>
        <dbReference type="EC" id="3.4.14.10"/>
    </reaction>
</comment>
<dbReference type="STRING" id="436010.A0A166RMV7"/>
<dbReference type="Gene3D" id="3.40.50.200">
    <property type="entry name" value="Peptidase S8/S53 domain"/>
    <property type="match status" value="1"/>
</dbReference>
<feature type="active site" description="Charge relay system" evidence="11">
    <location>
        <position position="544"/>
    </location>
</feature>
<keyword evidence="9 11" id="KW-0106">Calcium</keyword>
<dbReference type="PANTHER" id="PTHR14218:SF19">
    <property type="entry name" value="SERINE PROTEASE AORO, PUTATIVE (AFU_ORTHOLOGUE AFUA_6G10250)-RELATED"/>
    <property type="match status" value="1"/>
</dbReference>
<keyword evidence="5 11" id="KW-0645">Protease</keyword>
<dbReference type="CDD" id="cd11377">
    <property type="entry name" value="Pro-peptidase_S53"/>
    <property type="match status" value="1"/>
</dbReference>
<keyword evidence="15" id="KW-1185">Reference proteome</keyword>
<feature type="binding site" evidence="11">
    <location>
        <position position="588"/>
    </location>
    <ligand>
        <name>Ca(2+)</name>
        <dbReference type="ChEBI" id="CHEBI:29108"/>
    </ligand>
</feature>
<dbReference type="SUPFAM" id="SSF54897">
    <property type="entry name" value="Protease propeptides/inhibitors"/>
    <property type="match status" value="1"/>
</dbReference>
<dbReference type="EC" id="3.4.14.10" evidence="4"/>
<evidence type="ECO:0000256" key="8">
    <source>
        <dbReference type="ARBA" id="ARBA00022825"/>
    </source>
</evidence>
<dbReference type="InterPro" id="IPR030400">
    <property type="entry name" value="Sedolisin_dom"/>
</dbReference>
<evidence type="ECO:0000256" key="3">
    <source>
        <dbReference type="ARBA" id="ARBA00004239"/>
    </source>
</evidence>
<evidence type="ECO:0000256" key="2">
    <source>
        <dbReference type="ARBA" id="ARBA00002451"/>
    </source>
</evidence>
<dbReference type="PROSITE" id="PS51695">
    <property type="entry name" value="SEDOLISIN"/>
    <property type="match status" value="1"/>
</dbReference>
<feature type="binding site" evidence="11">
    <location>
        <position position="587"/>
    </location>
    <ligand>
        <name>Ca(2+)</name>
        <dbReference type="ChEBI" id="CHEBI:29108"/>
    </ligand>
</feature>
<feature type="signal peptide" evidence="12">
    <location>
        <begin position="1"/>
        <end position="18"/>
    </location>
</feature>
<dbReference type="InterPro" id="IPR036852">
    <property type="entry name" value="Peptidase_S8/S53_dom_sf"/>
</dbReference>
<keyword evidence="12" id="KW-0732">Signal</keyword>
<dbReference type="EMBL" id="KV417503">
    <property type="protein sequence ID" value="KZP28447.1"/>
    <property type="molecule type" value="Genomic_DNA"/>
</dbReference>
<evidence type="ECO:0000256" key="10">
    <source>
        <dbReference type="ARBA" id="ARBA00023145"/>
    </source>
</evidence>
<keyword evidence="10" id="KW-0865">Zymogen</keyword>
<keyword evidence="8 11" id="KW-0720">Serine protease</keyword>
<feature type="chain" id="PRO_5007879154" description="tripeptidyl-peptidase II" evidence="12">
    <location>
        <begin position="19"/>
        <end position="629"/>
    </location>
</feature>
<comment type="cofactor">
    <cofactor evidence="11">
        <name>Ca(2+)</name>
        <dbReference type="ChEBI" id="CHEBI:29108"/>
    </cofactor>
    <text evidence="11">Binds 1 Ca(2+) ion per subunit.</text>
</comment>